<proteinExistence type="predicted"/>
<protein>
    <submittedName>
        <fullName evidence="1">Uncharacterized protein</fullName>
    </submittedName>
</protein>
<gene>
    <name evidence="1" type="ORF">UU67_C0015G0002</name>
</gene>
<comment type="caution">
    <text evidence="1">The sequence shown here is derived from an EMBL/GenBank/DDBJ whole genome shotgun (WGS) entry which is preliminary data.</text>
</comment>
<accession>A0A0G0WM04</accession>
<reference evidence="1 2" key="1">
    <citation type="journal article" date="2015" name="Nature">
        <title>rRNA introns, odd ribosomes, and small enigmatic genomes across a large radiation of phyla.</title>
        <authorList>
            <person name="Brown C.T."/>
            <person name="Hug L.A."/>
            <person name="Thomas B.C."/>
            <person name="Sharon I."/>
            <person name="Castelle C.J."/>
            <person name="Singh A."/>
            <person name="Wilkins M.J."/>
            <person name="Williams K.H."/>
            <person name="Banfield J.F."/>
        </authorList>
    </citation>
    <scope>NUCLEOTIDE SEQUENCE [LARGE SCALE GENOMIC DNA]</scope>
</reference>
<dbReference type="AlphaFoldDB" id="A0A0G0WM04"/>
<dbReference type="EMBL" id="LCBN01000015">
    <property type="protein sequence ID" value="KKS13830.1"/>
    <property type="molecule type" value="Genomic_DNA"/>
</dbReference>
<dbReference type="Proteomes" id="UP000034753">
    <property type="component" value="Unassembled WGS sequence"/>
</dbReference>
<organism evidence="1 2">
    <name type="scientific">Candidatus Daviesbacteria bacterium GW2011_GWB1_41_5</name>
    <dbReference type="NCBI Taxonomy" id="1618429"/>
    <lineage>
        <taxon>Bacteria</taxon>
        <taxon>Candidatus Daviesiibacteriota</taxon>
    </lineage>
</organism>
<evidence type="ECO:0000313" key="1">
    <source>
        <dbReference type="EMBL" id="KKS13830.1"/>
    </source>
</evidence>
<evidence type="ECO:0000313" key="2">
    <source>
        <dbReference type="Proteomes" id="UP000034753"/>
    </source>
</evidence>
<name>A0A0G0WM04_9BACT</name>
<sequence>MKKTIATIIDELISTNIKIHHLMEKIQRNEHTPEDTKKSRNLNKYRLELCKALNMSTKISTTMKKTVATIIDELISTNIKIYHLVEKVQNDEHTREEAKKIQDLNSYRSELCNALNKGFKEREIIKT</sequence>